<dbReference type="KEGG" id="vg:10322143"/>
<evidence type="ECO:0000313" key="1">
    <source>
        <dbReference type="EMBL" id="CBZ41974.1"/>
    </source>
</evidence>
<organism evidence="1 2">
    <name type="scientific">Pseudomonas phage phi15</name>
    <dbReference type="NCBI Taxonomy" id="988656"/>
    <lineage>
        <taxon>Viruses</taxon>
        <taxon>Duplodnaviria</taxon>
        <taxon>Heunggongvirae</taxon>
        <taxon>Uroviricota</taxon>
        <taxon>Caudoviricetes</taxon>
        <taxon>Autographivirales</taxon>
        <taxon>Autotranscriptaviridae</taxon>
        <taxon>Studiervirinae</taxon>
        <taxon>Troedvirus</taxon>
        <taxon>Troedvirus Phi15</taxon>
    </lineage>
</organism>
<accession>F0V6W2</accession>
<reference evidence="1 2" key="2">
    <citation type="submission" date="2011-03" db="EMBL/GenBank/DDBJ databases">
        <title>The T7-Related Pseudomonas putida Phage phi15 Displays Virion-Associated Biofilm Eradication Properties.</title>
        <authorList>
            <person name="Cornelissen A."/>
            <person name="Ceyssens P.J."/>
            <person name="T'Syen J."/>
            <person name="Van Praet H."/>
        </authorList>
    </citation>
    <scope>NUCLEOTIDE SEQUENCE [LARGE SCALE GENOMIC DNA]</scope>
</reference>
<keyword evidence="2" id="KW-1185">Reference proteome</keyword>
<dbReference type="Proteomes" id="UP000007493">
    <property type="component" value="Segment"/>
</dbReference>
<dbReference type="GeneID" id="10322143"/>
<dbReference type="EMBL" id="FR823298">
    <property type="protein sequence ID" value="CBZ41974.1"/>
    <property type="molecule type" value="Genomic_DNA"/>
</dbReference>
<reference evidence="1 2" key="1">
    <citation type="submission" date="2011-02" db="EMBL/GenBank/DDBJ databases">
        <authorList>
            <person name="Cornelissen A.A."/>
        </authorList>
    </citation>
    <scope>NUCLEOTIDE SEQUENCE [LARGE SCALE GENOMIC DNA]</scope>
</reference>
<evidence type="ECO:0000313" key="2">
    <source>
        <dbReference type="Proteomes" id="UP000007493"/>
    </source>
</evidence>
<proteinExistence type="predicted"/>
<protein>
    <submittedName>
        <fullName evidence="1">Uncharacterized protein</fullName>
    </submittedName>
</protein>
<sequence length="104" mass="12467">MSMKITPKHYDTLKGLFESALRDEVERLKGREGLPQTVKALIEHHEAAYKQGGLTERRMRFDLYWWVNRRRPELHEWSNEVYRYANDDHKETAIKRVLQELKAG</sequence>
<dbReference type="RefSeq" id="YP_004286179.1">
    <property type="nucleotide sequence ID" value="NC_015208.1"/>
</dbReference>
<name>F0V6W2_9CAUD</name>